<evidence type="ECO:0000313" key="1">
    <source>
        <dbReference type="EMBL" id="SBW21542.1"/>
    </source>
</evidence>
<dbReference type="InterPro" id="IPR009241">
    <property type="entry name" value="HigB-like"/>
</dbReference>
<proteinExistence type="predicted"/>
<name>A0A1C3NWT8_9ACTN</name>
<gene>
    <name evidence="1" type="ORF">FDG2_2039</name>
</gene>
<dbReference type="AlphaFoldDB" id="A0A1C3NWT8"/>
<organism evidence="1 2">
    <name type="scientific">Candidatus Protofrankia californiensis</name>
    <dbReference type="NCBI Taxonomy" id="1839754"/>
    <lineage>
        <taxon>Bacteria</taxon>
        <taxon>Bacillati</taxon>
        <taxon>Actinomycetota</taxon>
        <taxon>Actinomycetes</taxon>
        <taxon>Frankiales</taxon>
        <taxon>Frankiaceae</taxon>
        <taxon>Protofrankia</taxon>
    </lineage>
</organism>
<reference evidence="2" key="1">
    <citation type="submission" date="2016-02" db="EMBL/GenBank/DDBJ databases">
        <authorList>
            <person name="Wibberg D."/>
        </authorList>
    </citation>
    <scope>NUCLEOTIDE SEQUENCE [LARGE SCALE GENOMIC DNA]</scope>
</reference>
<dbReference type="Pfam" id="PF05973">
    <property type="entry name" value="Gp49"/>
    <property type="match status" value="1"/>
</dbReference>
<accession>A0A1C3NWT8</accession>
<sequence>MKELRPGSAGTSEIRILFAFDPLRRAVLLVVGDKSGNWHRWYETAIPVADERYDLHLTEIERRGYR</sequence>
<dbReference type="Proteomes" id="UP000199013">
    <property type="component" value="Unassembled WGS sequence"/>
</dbReference>
<protein>
    <submittedName>
        <fullName evidence="1">Uncharacterized protein</fullName>
    </submittedName>
</protein>
<keyword evidence="2" id="KW-1185">Reference proteome</keyword>
<evidence type="ECO:0000313" key="2">
    <source>
        <dbReference type="Proteomes" id="UP000199013"/>
    </source>
</evidence>
<dbReference type="EMBL" id="FLUV01000858">
    <property type="protein sequence ID" value="SBW21542.1"/>
    <property type="molecule type" value="Genomic_DNA"/>
</dbReference>